<evidence type="ECO:0000256" key="6">
    <source>
        <dbReference type="ARBA" id="ARBA00022842"/>
    </source>
</evidence>
<dbReference type="InterPro" id="IPR036702">
    <property type="entry name" value="ComB-like_sf"/>
</dbReference>
<dbReference type="EC" id="3.1.3.71" evidence="3"/>
<organism evidence="8 9">
    <name type="scientific">Piscibacillus salipiscarius</name>
    <dbReference type="NCBI Taxonomy" id="299480"/>
    <lineage>
        <taxon>Bacteria</taxon>
        <taxon>Bacillati</taxon>
        <taxon>Bacillota</taxon>
        <taxon>Bacilli</taxon>
        <taxon>Bacillales</taxon>
        <taxon>Bacillaceae</taxon>
        <taxon>Piscibacillus</taxon>
    </lineage>
</organism>
<evidence type="ECO:0000256" key="1">
    <source>
        <dbReference type="ARBA" id="ARBA00001946"/>
    </source>
</evidence>
<evidence type="ECO:0000256" key="2">
    <source>
        <dbReference type="ARBA" id="ARBA00009997"/>
    </source>
</evidence>
<gene>
    <name evidence="8" type="ORF">ACFSW4_13915</name>
</gene>
<name>A0ABW5QD82_9BACI</name>
<dbReference type="PANTHER" id="PTHR37311">
    <property type="entry name" value="2-PHOSPHOSULFOLACTATE PHOSPHATASE-RELATED"/>
    <property type="match status" value="1"/>
</dbReference>
<dbReference type="RefSeq" id="WP_377330025.1">
    <property type="nucleotide sequence ID" value="NZ_JBHUMZ010000049.1"/>
</dbReference>
<comment type="catalytic activity">
    <reaction evidence="7">
        <text>(2R)-O-phospho-3-sulfolactate + H2O = (2R)-3-sulfolactate + phosphate</text>
        <dbReference type="Rhea" id="RHEA:23416"/>
        <dbReference type="ChEBI" id="CHEBI:15377"/>
        <dbReference type="ChEBI" id="CHEBI:15597"/>
        <dbReference type="ChEBI" id="CHEBI:43474"/>
        <dbReference type="ChEBI" id="CHEBI:58738"/>
        <dbReference type="EC" id="3.1.3.71"/>
    </reaction>
</comment>
<keyword evidence="6" id="KW-0460">Magnesium</keyword>
<keyword evidence="5" id="KW-0378">Hydrolase</keyword>
<evidence type="ECO:0000313" key="8">
    <source>
        <dbReference type="EMBL" id="MFD2639961.1"/>
    </source>
</evidence>
<comment type="similarity">
    <text evidence="2">Belongs to the ComB family.</text>
</comment>
<reference evidence="9" key="1">
    <citation type="journal article" date="2019" name="Int. J. Syst. Evol. Microbiol.">
        <title>The Global Catalogue of Microorganisms (GCM) 10K type strain sequencing project: providing services to taxonomists for standard genome sequencing and annotation.</title>
        <authorList>
            <consortium name="The Broad Institute Genomics Platform"/>
            <consortium name="The Broad Institute Genome Sequencing Center for Infectious Disease"/>
            <person name="Wu L."/>
            <person name="Ma J."/>
        </authorList>
    </citation>
    <scope>NUCLEOTIDE SEQUENCE [LARGE SCALE GENOMIC DNA]</scope>
    <source>
        <strain evidence="9">TISTR 1571</strain>
    </source>
</reference>
<evidence type="ECO:0000256" key="5">
    <source>
        <dbReference type="ARBA" id="ARBA00022801"/>
    </source>
</evidence>
<keyword evidence="9" id="KW-1185">Reference proteome</keyword>
<evidence type="ECO:0000256" key="3">
    <source>
        <dbReference type="ARBA" id="ARBA00012953"/>
    </source>
</evidence>
<dbReference type="Pfam" id="PF04029">
    <property type="entry name" value="2-ph_phosp"/>
    <property type="match status" value="1"/>
</dbReference>
<comment type="caution">
    <text evidence="8">The sequence shown here is derived from an EMBL/GenBank/DDBJ whole genome shotgun (WGS) entry which is preliminary data.</text>
</comment>
<dbReference type="SUPFAM" id="SSF142823">
    <property type="entry name" value="ComB-like"/>
    <property type="match status" value="1"/>
</dbReference>
<protein>
    <recommendedName>
        <fullName evidence="4">Probable 2-phosphosulfolactate phosphatase</fullName>
        <ecNumber evidence="3">3.1.3.71</ecNumber>
    </recommendedName>
</protein>
<evidence type="ECO:0000313" key="9">
    <source>
        <dbReference type="Proteomes" id="UP001597452"/>
    </source>
</evidence>
<comment type="cofactor">
    <cofactor evidence="1">
        <name>Mg(2+)</name>
        <dbReference type="ChEBI" id="CHEBI:18420"/>
    </cofactor>
</comment>
<dbReference type="Proteomes" id="UP001597452">
    <property type="component" value="Unassembled WGS sequence"/>
</dbReference>
<evidence type="ECO:0000256" key="4">
    <source>
        <dbReference type="ARBA" id="ARBA00021948"/>
    </source>
</evidence>
<dbReference type="PANTHER" id="PTHR37311:SF1">
    <property type="entry name" value="2-PHOSPHOSULFOLACTATE PHOSPHATASE-RELATED"/>
    <property type="match status" value="1"/>
</dbReference>
<proteinExistence type="inferred from homology"/>
<evidence type="ECO:0000256" key="7">
    <source>
        <dbReference type="ARBA" id="ARBA00033711"/>
    </source>
</evidence>
<dbReference type="EMBL" id="JBHUMZ010000049">
    <property type="protein sequence ID" value="MFD2639961.1"/>
    <property type="molecule type" value="Genomic_DNA"/>
</dbReference>
<accession>A0ABW5QD82</accession>
<dbReference type="InterPro" id="IPR005238">
    <property type="entry name" value="ComB-like"/>
</dbReference>
<dbReference type="Gene3D" id="3.90.1560.10">
    <property type="entry name" value="ComB-like"/>
    <property type="match status" value="1"/>
</dbReference>
<sequence>MPKIHVLLTKEEIDEHKISEEQIMVVFDVLLATTTIISALKDGAKEVIPVLDMAEARQTFEELGDDDCILAGEYDGLTLDGFYSPNPLALRDVVKDQTLILSTTNGTVAVKKSASAHKVYCASLLNNLSVSKKIKTDHTDQTIVIVCAGSGGVFNIEDFYGAGHLLSELLAETSYDLTDSAFAALTFYEGLKDQPTQVLQKSSVGRMLSKHQLDHVLEFVAQKNLYDLVPELSDGRILIEHSSEKI</sequence>